<dbReference type="GO" id="GO:0020037">
    <property type="term" value="F:heme binding"/>
    <property type="evidence" value="ECO:0007669"/>
    <property type="project" value="InterPro"/>
</dbReference>
<evidence type="ECO:0000313" key="2">
    <source>
        <dbReference type="EMBL" id="KAF8380453.1"/>
    </source>
</evidence>
<sequence length="372" mass="42267">MALNPAIEIRGIICDAWSWWWEGISNQKIDYARVVFTLSIALVVISVYKWLLKDSKQEKVRLPPGPQGLPLVGNLPFLDLELHRCFAELAGTYGPIMKLRLGCKLCIVITSPSLAREVLKDQDTSFANRDMTAVGFVSSYGGLDIVWSPYGAQWRMLRKVCVKEMLNNARLDALYGLRRREVRAMVSKVYSTIGAPVDIGEKMLLTMFNVITSMLWGGTLKGEESNHVTAEFKQVIEKVLGLLGESNVSDLFPAIAWFDIQGTRRRMKKVMLWFDQLFDSVIDQRLRMQVLEGEERNNDKESKDFLQVLLHIKDQGDPKTPFTITHIKALLMVLFLFSSPILLEYVIVLVARPVNLMIRVGNPAFIGWVKVF</sequence>
<reference evidence="2 3" key="1">
    <citation type="submission" date="2020-04" db="EMBL/GenBank/DDBJ databases">
        <title>Plant Genome Project.</title>
        <authorList>
            <person name="Zhang R.-G."/>
        </authorList>
    </citation>
    <scope>NUCLEOTIDE SEQUENCE [LARGE SCALE GENOMIC DNA]</scope>
    <source>
        <strain evidence="2">YNK0</strain>
        <tissue evidence="2">Leaf</tissue>
    </source>
</reference>
<dbReference type="GO" id="GO:0004497">
    <property type="term" value="F:monooxygenase activity"/>
    <property type="evidence" value="ECO:0007669"/>
    <property type="project" value="InterPro"/>
</dbReference>
<keyword evidence="3" id="KW-1185">Reference proteome</keyword>
<dbReference type="AlphaFoldDB" id="A0A834YDZ8"/>
<dbReference type="Pfam" id="PF00067">
    <property type="entry name" value="p450"/>
    <property type="match status" value="1"/>
</dbReference>
<dbReference type="PRINTS" id="PR00463">
    <property type="entry name" value="EP450I"/>
</dbReference>
<feature type="transmembrane region" description="Helical" evidence="1">
    <location>
        <begin position="31"/>
        <end position="51"/>
    </location>
</feature>
<keyword evidence="1" id="KW-1133">Transmembrane helix</keyword>
<dbReference type="GO" id="GO:0005506">
    <property type="term" value="F:iron ion binding"/>
    <property type="evidence" value="ECO:0007669"/>
    <property type="project" value="InterPro"/>
</dbReference>
<protein>
    <recommendedName>
        <fullName evidence="4">Cytochrome P450</fullName>
    </recommendedName>
</protein>
<dbReference type="Gene3D" id="1.10.630.10">
    <property type="entry name" value="Cytochrome P450"/>
    <property type="match status" value="1"/>
</dbReference>
<proteinExistence type="predicted"/>
<dbReference type="InterPro" id="IPR002401">
    <property type="entry name" value="Cyt_P450_E_grp-I"/>
</dbReference>
<evidence type="ECO:0008006" key="4">
    <source>
        <dbReference type="Google" id="ProtNLM"/>
    </source>
</evidence>
<evidence type="ECO:0000313" key="3">
    <source>
        <dbReference type="Proteomes" id="UP000655225"/>
    </source>
</evidence>
<gene>
    <name evidence="2" type="ORF">HHK36_027940</name>
</gene>
<dbReference type="InterPro" id="IPR036396">
    <property type="entry name" value="Cyt_P450_sf"/>
</dbReference>
<feature type="transmembrane region" description="Helical" evidence="1">
    <location>
        <begin position="329"/>
        <end position="351"/>
    </location>
</feature>
<keyword evidence="1" id="KW-0472">Membrane</keyword>
<comment type="caution">
    <text evidence="2">The sequence shown here is derived from an EMBL/GenBank/DDBJ whole genome shotgun (WGS) entry which is preliminary data.</text>
</comment>
<keyword evidence="1" id="KW-0812">Transmembrane</keyword>
<dbReference type="PANTHER" id="PTHR47951:SF7">
    <property type="entry name" value="FLAVONOID 3',5'-HYDROXYLASE-LIKE ISOFORM X1"/>
    <property type="match status" value="1"/>
</dbReference>
<dbReference type="SUPFAM" id="SSF48264">
    <property type="entry name" value="Cytochrome P450"/>
    <property type="match status" value="1"/>
</dbReference>
<evidence type="ECO:0000256" key="1">
    <source>
        <dbReference type="SAM" id="Phobius"/>
    </source>
</evidence>
<dbReference type="GO" id="GO:0016705">
    <property type="term" value="F:oxidoreductase activity, acting on paired donors, with incorporation or reduction of molecular oxygen"/>
    <property type="evidence" value="ECO:0007669"/>
    <property type="project" value="InterPro"/>
</dbReference>
<dbReference type="OMA" id="DITFAYH"/>
<dbReference type="EMBL" id="JABCRI010000021">
    <property type="protein sequence ID" value="KAF8380453.1"/>
    <property type="molecule type" value="Genomic_DNA"/>
</dbReference>
<accession>A0A834YDZ8</accession>
<dbReference type="Proteomes" id="UP000655225">
    <property type="component" value="Unassembled WGS sequence"/>
</dbReference>
<dbReference type="InterPro" id="IPR001128">
    <property type="entry name" value="Cyt_P450"/>
</dbReference>
<name>A0A834YDZ8_TETSI</name>
<dbReference type="PANTHER" id="PTHR47951">
    <property type="entry name" value="OS08G0547900 PROTEIN"/>
    <property type="match status" value="1"/>
</dbReference>
<organism evidence="2 3">
    <name type="scientific">Tetracentron sinense</name>
    <name type="common">Spur-leaf</name>
    <dbReference type="NCBI Taxonomy" id="13715"/>
    <lineage>
        <taxon>Eukaryota</taxon>
        <taxon>Viridiplantae</taxon>
        <taxon>Streptophyta</taxon>
        <taxon>Embryophyta</taxon>
        <taxon>Tracheophyta</taxon>
        <taxon>Spermatophyta</taxon>
        <taxon>Magnoliopsida</taxon>
        <taxon>Trochodendrales</taxon>
        <taxon>Trochodendraceae</taxon>
        <taxon>Tetracentron</taxon>
    </lineage>
</organism>
<dbReference type="OrthoDB" id="2789670at2759"/>